<comment type="similarity">
    <text evidence="1">Belongs to the TonB-dependent receptor family.</text>
</comment>
<keyword evidence="4" id="KW-1185">Reference proteome</keyword>
<dbReference type="InterPro" id="IPR037066">
    <property type="entry name" value="Plug_dom_sf"/>
</dbReference>
<dbReference type="EMBL" id="QKXH01000015">
    <property type="protein sequence ID" value="PZX91879.1"/>
    <property type="molecule type" value="Genomic_DNA"/>
</dbReference>
<dbReference type="SUPFAM" id="SSF49464">
    <property type="entry name" value="Carboxypeptidase regulatory domain-like"/>
    <property type="match status" value="1"/>
</dbReference>
<dbReference type="RefSeq" id="WP_111411539.1">
    <property type="nucleotide sequence ID" value="NZ_QKXH01000015.1"/>
</dbReference>
<evidence type="ECO:0000256" key="1">
    <source>
        <dbReference type="PROSITE-ProRule" id="PRU01360"/>
    </source>
</evidence>
<dbReference type="PROSITE" id="PS52016">
    <property type="entry name" value="TONB_DEPENDENT_REC_3"/>
    <property type="match status" value="1"/>
</dbReference>
<gene>
    <name evidence="3" type="ORF">DOS84_18265</name>
</gene>
<dbReference type="Gene3D" id="2.170.130.10">
    <property type="entry name" value="TonB-dependent receptor, plug domain"/>
    <property type="match status" value="1"/>
</dbReference>
<dbReference type="Pfam" id="PF07715">
    <property type="entry name" value="Plug"/>
    <property type="match status" value="1"/>
</dbReference>
<proteinExistence type="inferred from homology"/>
<dbReference type="Proteomes" id="UP000249177">
    <property type="component" value="Unassembled WGS sequence"/>
</dbReference>
<keyword evidence="1" id="KW-0472">Membrane</keyword>
<keyword evidence="1" id="KW-1134">Transmembrane beta strand</keyword>
<organism evidence="3 4">
    <name type="scientific">Flavobacterium aquariorum</name>
    <dbReference type="NCBI Taxonomy" id="2217670"/>
    <lineage>
        <taxon>Bacteria</taxon>
        <taxon>Pseudomonadati</taxon>
        <taxon>Bacteroidota</taxon>
        <taxon>Flavobacteriia</taxon>
        <taxon>Flavobacteriales</taxon>
        <taxon>Flavobacteriaceae</taxon>
        <taxon>Flavobacterium</taxon>
    </lineage>
</organism>
<keyword evidence="1" id="KW-0998">Cell outer membrane</keyword>
<dbReference type="InterPro" id="IPR012910">
    <property type="entry name" value="Plug_dom"/>
</dbReference>
<accession>A0A2W7U3U3</accession>
<dbReference type="AlphaFoldDB" id="A0A2W7U3U3"/>
<feature type="domain" description="TonB-dependent receptor plug" evidence="2">
    <location>
        <begin position="126"/>
        <end position="213"/>
    </location>
</feature>
<evidence type="ECO:0000313" key="3">
    <source>
        <dbReference type="EMBL" id="PZX91879.1"/>
    </source>
</evidence>
<dbReference type="Gene3D" id="2.60.40.1120">
    <property type="entry name" value="Carboxypeptidase-like, regulatory domain"/>
    <property type="match status" value="1"/>
</dbReference>
<comment type="caution">
    <text evidence="3">The sequence shown here is derived from an EMBL/GenBank/DDBJ whole genome shotgun (WGS) entry which is preliminary data.</text>
</comment>
<evidence type="ECO:0000259" key="2">
    <source>
        <dbReference type="Pfam" id="PF07715"/>
    </source>
</evidence>
<reference evidence="3 4" key="1">
    <citation type="submission" date="2018-06" db="EMBL/GenBank/DDBJ databases">
        <title>Flavobacterium sp IMCC34762, genome.</title>
        <authorList>
            <person name="Joung Y."/>
            <person name="Cho J."/>
            <person name="Song J."/>
        </authorList>
    </citation>
    <scope>NUCLEOTIDE SEQUENCE [LARGE SCALE GENOMIC DNA]</scope>
    <source>
        <strain evidence="3 4">IMCC34762</strain>
    </source>
</reference>
<keyword evidence="1" id="KW-0812">Transmembrane</keyword>
<dbReference type="SUPFAM" id="SSF56935">
    <property type="entry name" value="Porins"/>
    <property type="match status" value="1"/>
</dbReference>
<evidence type="ECO:0000313" key="4">
    <source>
        <dbReference type="Proteomes" id="UP000249177"/>
    </source>
</evidence>
<dbReference type="InterPro" id="IPR008969">
    <property type="entry name" value="CarboxyPept-like_regulatory"/>
</dbReference>
<sequence>MNISKVLFAICLSFMFFGYGQNKLTGKVVDFNNKPVAKAKIYFDSIYSKVQTNKNGEFEVLVPAKASTINVYSHDYGLLSSKYNNETKMSFVFLEADQSKKIKQGTDVSIAYSKSEDKYVAKSQSKSTQSDKSNYNTIYDMIRGRVAGVTVSRDHKITIQGVSSINYASEPLFVVDGMIVSNIDYLIPNNVKSIRVLKGAEASYYGSQGSSGVIVITTIK</sequence>
<name>A0A2W7U3U3_9FLAO</name>
<comment type="subcellular location">
    <subcellularLocation>
        <location evidence="1">Cell outer membrane</location>
        <topology evidence="1">Multi-pass membrane protein</topology>
    </subcellularLocation>
</comment>
<dbReference type="OrthoDB" id="982809at2"/>
<keyword evidence="1" id="KW-0813">Transport</keyword>
<dbReference type="GO" id="GO:0009279">
    <property type="term" value="C:cell outer membrane"/>
    <property type="evidence" value="ECO:0007669"/>
    <property type="project" value="UniProtKB-SubCell"/>
</dbReference>
<protein>
    <recommendedName>
        <fullName evidence="2">TonB-dependent receptor plug domain-containing protein</fullName>
    </recommendedName>
</protein>
<dbReference type="InterPro" id="IPR039426">
    <property type="entry name" value="TonB-dep_rcpt-like"/>
</dbReference>